<dbReference type="PATRIC" id="fig|1008153.3.peg.1623"/>
<evidence type="ECO:0000313" key="3">
    <source>
        <dbReference type="Proteomes" id="UP000075321"/>
    </source>
</evidence>
<keyword evidence="1" id="KW-1133">Transmembrane helix</keyword>
<protein>
    <submittedName>
        <fullName evidence="2">Uncharacterized protein</fullName>
    </submittedName>
</protein>
<dbReference type="AlphaFoldDB" id="A0A151AFW3"/>
<sequence length="41" mass="4431">MLEETLGFEPGTLSPVVPVVTTLLIALFVIGLLYRLVGLVF</sequence>
<dbReference type="EMBL" id="LTAZ01000004">
    <property type="protein sequence ID" value="KYH26503.1"/>
    <property type="molecule type" value="Genomic_DNA"/>
</dbReference>
<keyword evidence="1" id="KW-0812">Transmembrane</keyword>
<dbReference type="Proteomes" id="UP000075321">
    <property type="component" value="Unassembled WGS sequence"/>
</dbReference>
<accession>A0A151AFW3</accession>
<organism evidence="2 3">
    <name type="scientific">Halalkalicoccus paucihalophilus</name>
    <dbReference type="NCBI Taxonomy" id="1008153"/>
    <lineage>
        <taxon>Archaea</taxon>
        <taxon>Methanobacteriati</taxon>
        <taxon>Methanobacteriota</taxon>
        <taxon>Stenosarchaea group</taxon>
        <taxon>Halobacteria</taxon>
        <taxon>Halobacteriales</taxon>
        <taxon>Halococcaceae</taxon>
        <taxon>Halalkalicoccus</taxon>
    </lineage>
</organism>
<reference evidence="2 3" key="1">
    <citation type="submission" date="2016-02" db="EMBL/GenBank/DDBJ databases">
        <title>Genome sequence of Halalkalicoccus paucihalophilus DSM 24557.</title>
        <authorList>
            <person name="Poehlein A."/>
            <person name="Daniel R."/>
        </authorList>
    </citation>
    <scope>NUCLEOTIDE SEQUENCE [LARGE SCALE GENOMIC DNA]</scope>
    <source>
        <strain evidence="2 3">DSM 24557</strain>
    </source>
</reference>
<evidence type="ECO:0000256" key="1">
    <source>
        <dbReference type="SAM" id="Phobius"/>
    </source>
</evidence>
<evidence type="ECO:0000313" key="2">
    <source>
        <dbReference type="EMBL" id="KYH26503.1"/>
    </source>
</evidence>
<feature type="transmembrane region" description="Helical" evidence="1">
    <location>
        <begin position="16"/>
        <end position="37"/>
    </location>
</feature>
<keyword evidence="3" id="KW-1185">Reference proteome</keyword>
<keyword evidence="1" id="KW-0472">Membrane</keyword>
<name>A0A151AFW3_9EURY</name>
<proteinExistence type="predicted"/>
<gene>
    <name evidence="2" type="ORF">HAPAU_16010</name>
</gene>
<comment type="caution">
    <text evidence="2">The sequence shown here is derived from an EMBL/GenBank/DDBJ whole genome shotgun (WGS) entry which is preliminary data.</text>
</comment>
<dbReference type="RefSeq" id="WP_281177874.1">
    <property type="nucleotide sequence ID" value="NZ_LTAZ01000004.1"/>
</dbReference>